<evidence type="ECO:0000313" key="2">
    <source>
        <dbReference type="Proteomes" id="UP001163321"/>
    </source>
</evidence>
<accession>A0ACC0VJU0</accession>
<sequence length="112" mass="13492">MDSQTSNAERTVRYVHEQRQNQSKNGQTRSMSCRWFLDRAFFCVTPGNQMEHIYRYGQVDECKHTWKNMYLCYRASMMDDKKRQEFLKDTPLDASKSPHTTDVWERKETPGW</sequence>
<name>A0ACC0VJU0_9STRA</name>
<reference evidence="1 2" key="1">
    <citation type="journal article" date="2022" name="bioRxiv">
        <title>The genome of the oomycete Peronosclerospora sorghi, a cosmopolitan pathogen of maize and sorghum, is inflated with dispersed pseudogenes.</title>
        <authorList>
            <person name="Fletcher K."/>
            <person name="Martin F."/>
            <person name="Isakeit T."/>
            <person name="Cavanaugh K."/>
            <person name="Magill C."/>
            <person name="Michelmore R."/>
        </authorList>
    </citation>
    <scope>NUCLEOTIDE SEQUENCE [LARGE SCALE GENOMIC DNA]</scope>
    <source>
        <strain evidence="1">P6</strain>
    </source>
</reference>
<protein>
    <submittedName>
        <fullName evidence="1">Uncharacterized protein</fullName>
    </submittedName>
</protein>
<dbReference type="EMBL" id="CM047587">
    <property type="protein sequence ID" value="KAI9906714.1"/>
    <property type="molecule type" value="Genomic_DNA"/>
</dbReference>
<evidence type="ECO:0000313" key="1">
    <source>
        <dbReference type="EMBL" id="KAI9906714.1"/>
    </source>
</evidence>
<comment type="caution">
    <text evidence="1">The sequence shown here is derived from an EMBL/GenBank/DDBJ whole genome shotgun (WGS) entry which is preliminary data.</text>
</comment>
<gene>
    <name evidence="1" type="ORF">PsorP6_016466</name>
</gene>
<keyword evidence="2" id="KW-1185">Reference proteome</keyword>
<dbReference type="Proteomes" id="UP001163321">
    <property type="component" value="Chromosome 8"/>
</dbReference>
<organism evidence="1 2">
    <name type="scientific">Peronosclerospora sorghi</name>
    <dbReference type="NCBI Taxonomy" id="230839"/>
    <lineage>
        <taxon>Eukaryota</taxon>
        <taxon>Sar</taxon>
        <taxon>Stramenopiles</taxon>
        <taxon>Oomycota</taxon>
        <taxon>Peronosporomycetes</taxon>
        <taxon>Peronosporales</taxon>
        <taxon>Peronosporaceae</taxon>
        <taxon>Peronosclerospora</taxon>
    </lineage>
</organism>
<proteinExistence type="predicted"/>